<reference evidence="2 3" key="1">
    <citation type="submission" date="2017-04" db="EMBL/GenBank/DDBJ databases">
        <authorList>
            <person name="Afonso C.L."/>
            <person name="Miller P.J."/>
            <person name="Scott M.A."/>
            <person name="Spackman E."/>
            <person name="Goraichik I."/>
            <person name="Dimitrov K.M."/>
            <person name="Suarez D.L."/>
            <person name="Swayne D.E."/>
        </authorList>
    </citation>
    <scope>NUCLEOTIDE SEQUENCE [LARGE SCALE GENOMIC DNA]</scope>
    <source>
        <strain evidence="2 3">CGMCC 1.12644</strain>
    </source>
</reference>
<protein>
    <submittedName>
        <fullName evidence="2">Uncharacterized protein</fullName>
    </submittedName>
</protein>
<gene>
    <name evidence="2" type="ORF">SAMN06295998_11946</name>
</gene>
<keyword evidence="3" id="KW-1185">Reference proteome</keyword>
<feature type="region of interest" description="Disordered" evidence="1">
    <location>
        <begin position="106"/>
        <end position="144"/>
    </location>
</feature>
<dbReference type="RefSeq" id="WP_143514644.1">
    <property type="nucleotide sequence ID" value="NZ_FWYD01000019.1"/>
</dbReference>
<feature type="compositionally biased region" description="Low complexity" evidence="1">
    <location>
        <begin position="106"/>
        <end position="118"/>
    </location>
</feature>
<evidence type="ECO:0000256" key="1">
    <source>
        <dbReference type="SAM" id="MobiDB-lite"/>
    </source>
</evidence>
<dbReference type="OrthoDB" id="7821079at2"/>
<dbReference type="EMBL" id="FWYD01000019">
    <property type="protein sequence ID" value="SMD02274.1"/>
    <property type="molecule type" value="Genomic_DNA"/>
</dbReference>
<evidence type="ECO:0000313" key="3">
    <source>
        <dbReference type="Proteomes" id="UP000192330"/>
    </source>
</evidence>
<dbReference type="AlphaFoldDB" id="A0A1W2DXQ8"/>
<dbReference type="Proteomes" id="UP000192330">
    <property type="component" value="Unassembled WGS sequence"/>
</dbReference>
<organism evidence="2 3">
    <name type="scientific">Primorskyibacter flagellatus</name>
    <dbReference type="NCBI Taxonomy" id="1387277"/>
    <lineage>
        <taxon>Bacteria</taxon>
        <taxon>Pseudomonadati</taxon>
        <taxon>Pseudomonadota</taxon>
        <taxon>Alphaproteobacteria</taxon>
        <taxon>Rhodobacterales</taxon>
        <taxon>Roseobacteraceae</taxon>
        <taxon>Primorskyibacter</taxon>
    </lineage>
</organism>
<dbReference type="STRING" id="1387277.SAMN06295998_11946"/>
<accession>A0A1W2DXQ8</accession>
<name>A0A1W2DXQ8_9RHOB</name>
<sequence>MTTSTIPHSGDFMRLFARTPMTGAALRIANTLAGYISYDGVFRGAPKGFAAFTMKELQAMTDLSDRAVRHALDELTRLFGLTIQRRHHARHLFAFTKVYDPEDNASEAAESVASEQAEIPAEKRVTGTTVPPSPYSRTKSNNHTPSTIQISEGAGSVYQTPFATVIETAKKGTEAESMDTQFLWAGFHMLNTRNRHAYAPLSWLIAFVRKAKPKFQAAEKPQRKAEAPAPACPDPLILMAQPAPHANKDFHEHNLRKAIGNDAYDRRVSEIRKTYGASVFAAKRAVHGQAVKDGTINP</sequence>
<feature type="compositionally biased region" description="Polar residues" evidence="1">
    <location>
        <begin position="126"/>
        <end position="144"/>
    </location>
</feature>
<proteinExistence type="predicted"/>
<evidence type="ECO:0000313" key="2">
    <source>
        <dbReference type="EMBL" id="SMD02274.1"/>
    </source>
</evidence>